<evidence type="ECO:0000313" key="3">
    <source>
        <dbReference type="Proteomes" id="UP000266673"/>
    </source>
</evidence>
<gene>
    <name evidence="2" type="ORF">C2G38_2170658</name>
</gene>
<dbReference type="AlphaFoldDB" id="A0A397VMG2"/>
<proteinExistence type="predicted"/>
<organism evidence="2 3">
    <name type="scientific">Gigaspora rosea</name>
    <dbReference type="NCBI Taxonomy" id="44941"/>
    <lineage>
        <taxon>Eukaryota</taxon>
        <taxon>Fungi</taxon>
        <taxon>Fungi incertae sedis</taxon>
        <taxon>Mucoromycota</taxon>
        <taxon>Glomeromycotina</taxon>
        <taxon>Glomeromycetes</taxon>
        <taxon>Diversisporales</taxon>
        <taxon>Gigasporaceae</taxon>
        <taxon>Gigaspora</taxon>
    </lineage>
</organism>
<feature type="compositionally biased region" description="Basic residues" evidence="1">
    <location>
        <begin position="74"/>
        <end position="83"/>
    </location>
</feature>
<sequence length="83" mass="9533">MVTIVADRITPMMKSTAYNTNDEINAHDTNDNLPPTTKTNPNNDTTEEAPPISCLRPSILNEIPKKRKKLEEKKRKKEKEKKK</sequence>
<comment type="caution">
    <text evidence="2">The sequence shown here is derived from an EMBL/GenBank/DDBJ whole genome shotgun (WGS) entry which is preliminary data.</text>
</comment>
<feature type="compositionally biased region" description="Low complexity" evidence="1">
    <location>
        <begin position="31"/>
        <end position="44"/>
    </location>
</feature>
<evidence type="ECO:0000313" key="2">
    <source>
        <dbReference type="EMBL" id="RIB23650.1"/>
    </source>
</evidence>
<dbReference type="Proteomes" id="UP000266673">
    <property type="component" value="Unassembled WGS sequence"/>
</dbReference>
<keyword evidence="3" id="KW-1185">Reference proteome</keyword>
<feature type="region of interest" description="Disordered" evidence="1">
    <location>
        <begin position="18"/>
        <end position="83"/>
    </location>
</feature>
<dbReference type="EMBL" id="QKWP01000250">
    <property type="protein sequence ID" value="RIB23650.1"/>
    <property type="molecule type" value="Genomic_DNA"/>
</dbReference>
<protein>
    <submittedName>
        <fullName evidence="2">Uncharacterized protein</fullName>
    </submittedName>
</protein>
<accession>A0A397VMG2</accession>
<reference evidence="2 3" key="1">
    <citation type="submission" date="2018-06" db="EMBL/GenBank/DDBJ databases">
        <title>Comparative genomics reveals the genomic features of Rhizophagus irregularis, R. cerebriforme, R. diaphanum and Gigaspora rosea, and their symbiotic lifestyle signature.</title>
        <authorList>
            <person name="Morin E."/>
            <person name="San Clemente H."/>
            <person name="Chen E.C.H."/>
            <person name="De La Providencia I."/>
            <person name="Hainaut M."/>
            <person name="Kuo A."/>
            <person name="Kohler A."/>
            <person name="Murat C."/>
            <person name="Tang N."/>
            <person name="Roy S."/>
            <person name="Loubradou J."/>
            <person name="Henrissat B."/>
            <person name="Grigoriev I.V."/>
            <person name="Corradi N."/>
            <person name="Roux C."/>
            <person name="Martin F.M."/>
        </authorList>
    </citation>
    <scope>NUCLEOTIDE SEQUENCE [LARGE SCALE GENOMIC DNA]</scope>
    <source>
        <strain evidence="2 3">DAOM 194757</strain>
    </source>
</reference>
<evidence type="ECO:0000256" key="1">
    <source>
        <dbReference type="SAM" id="MobiDB-lite"/>
    </source>
</evidence>
<name>A0A397VMG2_9GLOM</name>